<sequence length="335" mass="37498">MENPRSMPTTLGWYENQKRRDWNTFAQYIHNHRLPLSLARCSGAHVLEFFRYLNQFGKTKENRGKPESNLFGARAVRLYLRKIRDSQSKARGSSYEKKKRCPPYYSSDLGHSFQEPFRSWRSDRHGVFSMEMASIAFSFYSRRLRAEQTPDELQSQSPHRRGLNSPNTSDSTFLAKPLWPLTAAPPLAATAASSFTGATSSAASSDVSRAASSAEATSMTLFSGCDTAAAPGFPSGESGVGKSNRVKATTFVPLFAPHLLRWLLAVAQVLLKGFNGLVNEFVVGRRVPPEPIARACNSRNTRNRTRRACGACRISSGSSSFRQKQWLDWWISLTW</sequence>
<evidence type="ECO:0000313" key="10">
    <source>
        <dbReference type="EMBL" id="KAK2990356.1"/>
    </source>
</evidence>
<evidence type="ECO:0000256" key="2">
    <source>
        <dbReference type="ARBA" id="ARBA00010308"/>
    </source>
</evidence>
<keyword evidence="4" id="KW-0805">Transcription regulation</keyword>
<dbReference type="GO" id="GO:0003677">
    <property type="term" value="F:DNA binding"/>
    <property type="evidence" value="ECO:0007669"/>
    <property type="project" value="UniProtKB-KW"/>
</dbReference>
<dbReference type="PANTHER" id="PTHR31165:SF115">
    <property type="entry name" value="PROTEIN LIGHT-DEPENDENT SHORT HYPOCOTYLS 4"/>
    <property type="match status" value="1"/>
</dbReference>
<dbReference type="InterPro" id="IPR006936">
    <property type="entry name" value="ALOG_dom"/>
</dbReference>
<evidence type="ECO:0000256" key="3">
    <source>
        <dbReference type="ARBA" id="ARBA00022473"/>
    </source>
</evidence>
<comment type="similarity">
    <text evidence="2">Belongs to the plant homeotic and developmental regulators ALOG protein family.</text>
</comment>
<dbReference type="GO" id="GO:0005634">
    <property type="term" value="C:nucleus"/>
    <property type="evidence" value="ECO:0007669"/>
    <property type="project" value="UniProtKB-SubCell"/>
</dbReference>
<dbReference type="PROSITE" id="PS51697">
    <property type="entry name" value="ALOG"/>
    <property type="match status" value="1"/>
</dbReference>
<dbReference type="AlphaFoldDB" id="A0AA88S1P5"/>
<dbReference type="EMBL" id="JAVXUO010000655">
    <property type="protein sequence ID" value="KAK2990356.1"/>
    <property type="molecule type" value="Genomic_DNA"/>
</dbReference>
<proteinExistence type="inferred from homology"/>
<evidence type="ECO:0000256" key="7">
    <source>
        <dbReference type="ARBA" id="ARBA00023242"/>
    </source>
</evidence>
<evidence type="ECO:0000256" key="6">
    <source>
        <dbReference type="ARBA" id="ARBA00023163"/>
    </source>
</evidence>
<gene>
    <name evidence="10" type="ORF">RJ640_000802</name>
</gene>
<protein>
    <recommendedName>
        <fullName evidence="9">ALOG domain-containing protein</fullName>
    </recommendedName>
</protein>
<keyword evidence="11" id="KW-1185">Reference proteome</keyword>
<evidence type="ECO:0000313" key="11">
    <source>
        <dbReference type="Proteomes" id="UP001187471"/>
    </source>
</evidence>
<keyword evidence="6" id="KW-0804">Transcription</keyword>
<reference evidence="10" key="1">
    <citation type="submission" date="2022-12" db="EMBL/GenBank/DDBJ databases">
        <title>Draft genome assemblies for two species of Escallonia (Escalloniales).</title>
        <authorList>
            <person name="Chanderbali A."/>
            <person name="Dervinis C."/>
            <person name="Anghel I."/>
            <person name="Soltis D."/>
            <person name="Soltis P."/>
            <person name="Zapata F."/>
        </authorList>
    </citation>
    <scope>NUCLEOTIDE SEQUENCE</scope>
    <source>
        <strain evidence="10">UCBG92.1500</strain>
        <tissue evidence="10">Leaf</tissue>
    </source>
</reference>
<comment type="caution">
    <text evidence="10">The sequence shown here is derived from an EMBL/GenBank/DDBJ whole genome shotgun (WGS) entry which is preliminary data.</text>
</comment>
<dbReference type="InterPro" id="IPR040222">
    <property type="entry name" value="ALOG"/>
</dbReference>
<name>A0AA88S1P5_9ASTE</name>
<comment type="subcellular location">
    <subcellularLocation>
        <location evidence="1">Nucleus</location>
    </subcellularLocation>
</comment>
<keyword evidence="5" id="KW-0238">DNA-binding</keyword>
<keyword evidence="7" id="KW-0539">Nucleus</keyword>
<dbReference type="GO" id="GO:0009416">
    <property type="term" value="P:response to light stimulus"/>
    <property type="evidence" value="ECO:0007669"/>
    <property type="project" value="TreeGrafter"/>
</dbReference>
<accession>A0AA88S1P5</accession>
<feature type="region of interest" description="Disordered" evidence="8">
    <location>
        <begin position="148"/>
        <end position="168"/>
    </location>
</feature>
<organism evidence="10 11">
    <name type="scientific">Escallonia rubra</name>
    <dbReference type="NCBI Taxonomy" id="112253"/>
    <lineage>
        <taxon>Eukaryota</taxon>
        <taxon>Viridiplantae</taxon>
        <taxon>Streptophyta</taxon>
        <taxon>Embryophyta</taxon>
        <taxon>Tracheophyta</taxon>
        <taxon>Spermatophyta</taxon>
        <taxon>Magnoliopsida</taxon>
        <taxon>eudicotyledons</taxon>
        <taxon>Gunneridae</taxon>
        <taxon>Pentapetalae</taxon>
        <taxon>asterids</taxon>
        <taxon>campanulids</taxon>
        <taxon>Escalloniales</taxon>
        <taxon>Escalloniaceae</taxon>
        <taxon>Escallonia</taxon>
    </lineage>
</organism>
<dbReference type="GO" id="GO:0009299">
    <property type="term" value="P:mRNA transcription"/>
    <property type="evidence" value="ECO:0007669"/>
    <property type="project" value="TreeGrafter"/>
</dbReference>
<evidence type="ECO:0000256" key="8">
    <source>
        <dbReference type="SAM" id="MobiDB-lite"/>
    </source>
</evidence>
<evidence type="ECO:0000256" key="1">
    <source>
        <dbReference type="ARBA" id="ARBA00004123"/>
    </source>
</evidence>
<dbReference type="Pfam" id="PF04852">
    <property type="entry name" value="ALOG_dom"/>
    <property type="match status" value="1"/>
</dbReference>
<evidence type="ECO:0000259" key="9">
    <source>
        <dbReference type="PROSITE" id="PS51697"/>
    </source>
</evidence>
<evidence type="ECO:0000256" key="5">
    <source>
        <dbReference type="ARBA" id="ARBA00023125"/>
    </source>
</evidence>
<keyword evidence="3" id="KW-0217">Developmental protein</keyword>
<evidence type="ECO:0000256" key="4">
    <source>
        <dbReference type="ARBA" id="ARBA00023015"/>
    </source>
</evidence>
<dbReference type="Proteomes" id="UP001187471">
    <property type="component" value="Unassembled WGS sequence"/>
</dbReference>
<dbReference type="PANTHER" id="PTHR31165">
    <property type="entry name" value="PROTEIN G1-LIKE2"/>
    <property type="match status" value="1"/>
</dbReference>
<feature type="domain" description="ALOG" evidence="9">
    <location>
        <begin position="13"/>
        <end position="99"/>
    </location>
</feature>